<evidence type="ECO:0000313" key="1">
    <source>
        <dbReference type="EMBL" id="MBA0686014.1"/>
    </source>
</evidence>
<dbReference type="EMBL" id="JABFAA010000007">
    <property type="protein sequence ID" value="MBA0686014.1"/>
    <property type="molecule type" value="Genomic_DNA"/>
</dbReference>
<organism evidence="1 2">
    <name type="scientific">Gossypium aridum</name>
    <name type="common">American cotton</name>
    <name type="synonym">Erioxylum aridum</name>
    <dbReference type="NCBI Taxonomy" id="34290"/>
    <lineage>
        <taxon>Eukaryota</taxon>
        <taxon>Viridiplantae</taxon>
        <taxon>Streptophyta</taxon>
        <taxon>Embryophyta</taxon>
        <taxon>Tracheophyta</taxon>
        <taxon>Spermatophyta</taxon>
        <taxon>Magnoliopsida</taxon>
        <taxon>eudicotyledons</taxon>
        <taxon>Gunneridae</taxon>
        <taxon>Pentapetalae</taxon>
        <taxon>rosids</taxon>
        <taxon>malvids</taxon>
        <taxon>Malvales</taxon>
        <taxon>Malvaceae</taxon>
        <taxon>Malvoideae</taxon>
        <taxon>Gossypium</taxon>
    </lineage>
</organism>
<proteinExistence type="predicted"/>
<keyword evidence="2" id="KW-1185">Reference proteome</keyword>
<evidence type="ECO:0000313" key="2">
    <source>
        <dbReference type="Proteomes" id="UP000593577"/>
    </source>
</evidence>
<sequence>MMIWDSVYLIRRSFQCMNWLIIGSLQLEYETLIGLIKLKLIAPNALRLYPLQMMDGWMDGWMRLTEQVAPNFVSVSIPLPFQLGPIFTV</sequence>
<name>A0A7J8XGK7_GOSAI</name>
<dbReference type="Proteomes" id="UP000593577">
    <property type="component" value="Unassembled WGS sequence"/>
</dbReference>
<comment type="caution">
    <text evidence="1">The sequence shown here is derived from an EMBL/GenBank/DDBJ whole genome shotgun (WGS) entry which is preliminary data.</text>
</comment>
<reference evidence="1 2" key="1">
    <citation type="journal article" date="2019" name="Genome Biol. Evol.">
        <title>Insights into the evolution of the New World diploid cottons (Gossypium, subgenus Houzingenia) based on genome sequencing.</title>
        <authorList>
            <person name="Grover C.E."/>
            <person name="Arick M.A. 2nd"/>
            <person name="Thrash A."/>
            <person name="Conover J.L."/>
            <person name="Sanders W.S."/>
            <person name="Peterson D.G."/>
            <person name="Frelichowski J.E."/>
            <person name="Scheffler J.A."/>
            <person name="Scheffler B.E."/>
            <person name="Wendel J.F."/>
        </authorList>
    </citation>
    <scope>NUCLEOTIDE SEQUENCE [LARGE SCALE GENOMIC DNA]</scope>
    <source>
        <strain evidence="1">185</strain>
        <tissue evidence="1">Leaf</tissue>
    </source>
</reference>
<gene>
    <name evidence="1" type="ORF">Goari_013644</name>
</gene>
<dbReference type="AlphaFoldDB" id="A0A7J8XGK7"/>
<protein>
    <submittedName>
        <fullName evidence="1">Uncharacterized protein</fullName>
    </submittedName>
</protein>
<accession>A0A7J8XGK7</accession>